<gene>
    <name evidence="1" type="ORF">METZ01_LOCUS474433</name>
</gene>
<evidence type="ECO:0008006" key="2">
    <source>
        <dbReference type="Google" id="ProtNLM"/>
    </source>
</evidence>
<dbReference type="AlphaFoldDB" id="A0A383BNZ0"/>
<organism evidence="1">
    <name type="scientific">marine metagenome</name>
    <dbReference type="NCBI Taxonomy" id="408172"/>
    <lineage>
        <taxon>unclassified sequences</taxon>
        <taxon>metagenomes</taxon>
        <taxon>ecological metagenomes</taxon>
    </lineage>
</organism>
<accession>A0A383BNZ0</accession>
<evidence type="ECO:0000313" key="1">
    <source>
        <dbReference type="EMBL" id="SVE21579.1"/>
    </source>
</evidence>
<protein>
    <recommendedName>
        <fullName evidence="2">Lipoprotein</fullName>
    </recommendedName>
</protein>
<sequence length="46" mass="4880">MIKSFKRGLGPVSYFLSGAACAGSFLKTRCSSNGLTEISAHSLEQQ</sequence>
<dbReference type="PROSITE" id="PS51257">
    <property type="entry name" value="PROKAR_LIPOPROTEIN"/>
    <property type="match status" value="1"/>
</dbReference>
<proteinExistence type="predicted"/>
<name>A0A383BNZ0_9ZZZZ</name>
<dbReference type="EMBL" id="UINC01201988">
    <property type="protein sequence ID" value="SVE21579.1"/>
    <property type="molecule type" value="Genomic_DNA"/>
</dbReference>
<reference evidence="1" key="1">
    <citation type="submission" date="2018-05" db="EMBL/GenBank/DDBJ databases">
        <authorList>
            <person name="Lanie J.A."/>
            <person name="Ng W.-L."/>
            <person name="Kazmierczak K.M."/>
            <person name="Andrzejewski T.M."/>
            <person name="Davidsen T.M."/>
            <person name="Wayne K.J."/>
            <person name="Tettelin H."/>
            <person name="Glass J.I."/>
            <person name="Rusch D."/>
            <person name="Podicherti R."/>
            <person name="Tsui H.-C.T."/>
            <person name="Winkler M.E."/>
        </authorList>
    </citation>
    <scope>NUCLEOTIDE SEQUENCE</scope>
</reference>